<dbReference type="Gene3D" id="3.10.180.10">
    <property type="entry name" value="2,3-Dihydroxybiphenyl 1,2-Dioxygenase, domain 1"/>
    <property type="match status" value="1"/>
</dbReference>
<dbReference type="InterPro" id="IPR004360">
    <property type="entry name" value="Glyas_Fos-R_dOase_dom"/>
</dbReference>
<dbReference type="PANTHER" id="PTHR39434">
    <property type="match status" value="1"/>
</dbReference>
<protein>
    <recommendedName>
        <fullName evidence="1">VOC domain-containing protein</fullName>
    </recommendedName>
</protein>
<sequence>MDLPPFHAAIVVHDLDASRSFYGGLLGCLEGRCADSWVDFNFYGHQLVCHLDSSAAADWYGLQKTNPVDGEDVPLPHFGVVLSMPEWQQLERRLRRKQVRFVIDPGIRFVGELGEQATLFIADPSGNVLEFKAFGDPEKLFAS</sequence>
<gene>
    <name evidence="2" type="ORF">METZ01_LOCUS512167</name>
</gene>
<dbReference type="AlphaFoldDB" id="A0A383ESA1"/>
<proteinExistence type="predicted"/>
<accession>A0A383ESA1</accession>
<evidence type="ECO:0000259" key="1">
    <source>
        <dbReference type="PROSITE" id="PS51819"/>
    </source>
</evidence>
<dbReference type="Pfam" id="PF00903">
    <property type="entry name" value="Glyoxalase"/>
    <property type="match status" value="1"/>
</dbReference>
<dbReference type="PANTHER" id="PTHR39434:SF1">
    <property type="entry name" value="VOC DOMAIN-CONTAINING PROTEIN"/>
    <property type="match status" value="1"/>
</dbReference>
<dbReference type="CDD" id="cd08357">
    <property type="entry name" value="VOC_like"/>
    <property type="match status" value="1"/>
</dbReference>
<name>A0A383ESA1_9ZZZZ</name>
<dbReference type="InterPro" id="IPR037523">
    <property type="entry name" value="VOC_core"/>
</dbReference>
<dbReference type="PROSITE" id="PS51819">
    <property type="entry name" value="VOC"/>
    <property type="match status" value="1"/>
</dbReference>
<organism evidence="2">
    <name type="scientific">marine metagenome</name>
    <dbReference type="NCBI Taxonomy" id="408172"/>
    <lineage>
        <taxon>unclassified sequences</taxon>
        <taxon>metagenomes</taxon>
        <taxon>ecological metagenomes</taxon>
    </lineage>
</organism>
<dbReference type="InterPro" id="IPR029068">
    <property type="entry name" value="Glyas_Bleomycin-R_OHBP_Dase"/>
</dbReference>
<feature type="domain" description="VOC" evidence="1">
    <location>
        <begin position="4"/>
        <end position="134"/>
    </location>
</feature>
<dbReference type="EMBL" id="UINC01228128">
    <property type="protein sequence ID" value="SVE59313.1"/>
    <property type="molecule type" value="Genomic_DNA"/>
</dbReference>
<evidence type="ECO:0000313" key="2">
    <source>
        <dbReference type="EMBL" id="SVE59313.1"/>
    </source>
</evidence>
<reference evidence="2" key="1">
    <citation type="submission" date="2018-05" db="EMBL/GenBank/DDBJ databases">
        <authorList>
            <person name="Lanie J.A."/>
            <person name="Ng W.-L."/>
            <person name="Kazmierczak K.M."/>
            <person name="Andrzejewski T.M."/>
            <person name="Davidsen T.M."/>
            <person name="Wayne K.J."/>
            <person name="Tettelin H."/>
            <person name="Glass J.I."/>
            <person name="Rusch D."/>
            <person name="Podicherti R."/>
            <person name="Tsui H.-C.T."/>
            <person name="Winkler M.E."/>
        </authorList>
    </citation>
    <scope>NUCLEOTIDE SEQUENCE</scope>
</reference>
<dbReference type="SUPFAM" id="SSF54593">
    <property type="entry name" value="Glyoxalase/Bleomycin resistance protein/Dihydroxybiphenyl dioxygenase"/>
    <property type="match status" value="1"/>
</dbReference>